<dbReference type="AlphaFoldDB" id="A0A1T5DQ88"/>
<dbReference type="NCBIfam" id="TIGR03523">
    <property type="entry name" value="GldN"/>
    <property type="match status" value="1"/>
</dbReference>
<evidence type="ECO:0000313" key="2">
    <source>
        <dbReference type="EMBL" id="SKB73839.1"/>
    </source>
</evidence>
<feature type="signal peptide" evidence="1">
    <location>
        <begin position="1"/>
        <end position="21"/>
    </location>
</feature>
<accession>A0A1T5DQ88</accession>
<keyword evidence="1" id="KW-0732">Signal</keyword>
<dbReference type="InterPro" id="IPR019847">
    <property type="entry name" value="Gliding_motility_assoc_GldN"/>
</dbReference>
<protein>
    <submittedName>
        <fullName evidence="2">Gliding motility associated protien GldN</fullName>
    </submittedName>
</protein>
<organism evidence="2 3">
    <name type="scientific">Sphingobacterium nematocida</name>
    <dbReference type="NCBI Taxonomy" id="1513896"/>
    <lineage>
        <taxon>Bacteria</taxon>
        <taxon>Pseudomonadati</taxon>
        <taxon>Bacteroidota</taxon>
        <taxon>Sphingobacteriia</taxon>
        <taxon>Sphingobacteriales</taxon>
        <taxon>Sphingobacteriaceae</taxon>
        <taxon>Sphingobacterium</taxon>
    </lineage>
</organism>
<dbReference type="Pfam" id="PF19841">
    <property type="entry name" value="GldN"/>
    <property type="match status" value="1"/>
</dbReference>
<proteinExistence type="predicted"/>
<dbReference type="OrthoDB" id="1141916at2"/>
<dbReference type="STRING" id="1513896.SAMN05660841_02081"/>
<gene>
    <name evidence="2" type="ORF">SAMN05660841_02081</name>
</gene>
<name>A0A1T5DQ88_9SPHI</name>
<feature type="chain" id="PRO_5012120397" evidence="1">
    <location>
        <begin position="22"/>
        <end position="350"/>
    </location>
</feature>
<sequence>MKKIVLSIACIGIAFAGLAQDANLSNSTKPVRSKTDQPPIDGYYKNTDIENRKVIDYAPIRQTDVFYRKRVWRELDLREKMNQVFASPKARLMDIIVKAIQAGELTAYDPTPTADNPTGDNFELMQILPIDQVMARLGGDSVLVEQFNENNEVISSKYENRAFSGENVLKFRIKEDWIFDKQRSVFEPRIVGIAPLITPQVPGMENAVQQGAVANAADNYDPFDPFAVKPEGAANNAANENSTTPENAPVLPGGDSFGPVVDATPAFWIYFPEARHVFVNKEAMNRHNAATGLSYDDIFIKRLFSSYIVKQDNPEDLRIKDYIQDDIERLFESERIKKVIMDWEQDLWSY</sequence>
<dbReference type="RefSeq" id="WP_079643021.1">
    <property type="nucleotide sequence ID" value="NZ_FUZF01000008.1"/>
</dbReference>
<evidence type="ECO:0000256" key="1">
    <source>
        <dbReference type="SAM" id="SignalP"/>
    </source>
</evidence>
<reference evidence="3" key="1">
    <citation type="submission" date="2017-02" db="EMBL/GenBank/DDBJ databases">
        <authorList>
            <person name="Varghese N."/>
            <person name="Submissions S."/>
        </authorList>
    </citation>
    <scope>NUCLEOTIDE SEQUENCE [LARGE SCALE GENOMIC DNA]</scope>
    <source>
        <strain evidence="3">DSM 24091</strain>
    </source>
</reference>
<dbReference type="EMBL" id="FUZF01000008">
    <property type="protein sequence ID" value="SKB73839.1"/>
    <property type="molecule type" value="Genomic_DNA"/>
</dbReference>
<keyword evidence="3" id="KW-1185">Reference proteome</keyword>
<evidence type="ECO:0000313" key="3">
    <source>
        <dbReference type="Proteomes" id="UP000190150"/>
    </source>
</evidence>
<dbReference type="Proteomes" id="UP000190150">
    <property type="component" value="Unassembled WGS sequence"/>
</dbReference>